<dbReference type="AlphaFoldDB" id="A0A4Q9LVW0"/>
<sequence length="75" mass="8491">MMKTTPKDLSDLTNQYVKITVTKNRNFIGKLVGYDVHMNVVISDVTLPSKETRNLYTVIRGDTIETITPFQEASV</sequence>
<dbReference type="PROSITE" id="PS52002">
    <property type="entry name" value="SM"/>
    <property type="match status" value="1"/>
</dbReference>
<comment type="caution">
    <text evidence="4">The sequence shown here is derived from an EMBL/GenBank/DDBJ whole genome shotgun (WGS) entry which is preliminary data.</text>
</comment>
<proteinExistence type="inferred from homology"/>
<evidence type="ECO:0000313" key="5">
    <source>
        <dbReference type="Proteomes" id="UP000292282"/>
    </source>
</evidence>
<dbReference type="VEuPathDB" id="MicrosporidiaDB:CWI38_0605p0010"/>
<dbReference type="EMBL" id="PITK01000605">
    <property type="protein sequence ID" value="TBU12848.1"/>
    <property type="molecule type" value="Genomic_DNA"/>
</dbReference>
<evidence type="ECO:0000313" key="4">
    <source>
        <dbReference type="EMBL" id="TBU12848.1"/>
    </source>
</evidence>
<dbReference type="Pfam" id="PF01423">
    <property type="entry name" value="LSM"/>
    <property type="match status" value="1"/>
</dbReference>
<dbReference type="InterPro" id="IPR044641">
    <property type="entry name" value="Lsm7/SmG-like"/>
</dbReference>
<keyword evidence="5" id="KW-1185">Reference proteome</keyword>
<dbReference type="InterPro" id="IPR001163">
    <property type="entry name" value="Sm_dom_euk/arc"/>
</dbReference>
<dbReference type="SMART" id="SM00651">
    <property type="entry name" value="Sm"/>
    <property type="match status" value="1"/>
</dbReference>
<comment type="similarity">
    <text evidence="1">Belongs to the snRNP Sm proteins family.</text>
</comment>
<accession>A0A4Q9LVW0</accession>
<dbReference type="PANTHER" id="PTHR10553">
    <property type="entry name" value="SMALL NUCLEAR RIBONUCLEOPROTEIN"/>
    <property type="match status" value="1"/>
</dbReference>
<dbReference type="InterPro" id="IPR010920">
    <property type="entry name" value="LSM_dom_sf"/>
</dbReference>
<dbReference type="GO" id="GO:1990904">
    <property type="term" value="C:ribonucleoprotein complex"/>
    <property type="evidence" value="ECO:0007669"/>
    <property type="project" value="UniProtKB-KW"/>
</dbReference>
<feature type="domain" description="Sm" evidence="3">
    <location>
        <begin position="4"/>
        <end position="73"/>
    </location>
</feature>
<dbReference type="Proteomes" id="UP000292282">
    <property type="component" value="Unassembled WGS sequence"/>
</dbReference>
<keyword evidence="2" id="KW-0687">Ribonucleoprotein</keyword>
<protein>
    <submittedName>
        <fullName evidence="4">LSM domain-containing protein</fullName>
    </submittedName>
</protein>
<dbReference type="PANTHER" id="PTHR10553:SF5">
    <property type="entry name" value="U6 SNRNA-ASSOCIATED SM-LIKE PROTEIN LSM7"/>
    <property type="match status" value="1"/>
</dbReference>
<evidence type="ECO:0000256" key="2">
    <source>
        <dbReference type="ARBA" id="ARBA00023274"/>
    </source>
</evidence>
<dbReference type="GO" id="GO:0003723">
    <property type="term" value="F:RNA binding"/>
    <property type="evidence" value="ECO:0007669"/>
    <property type="project" value="InterPro"/>
</dbReference>
<dbReference type="OrthoDB" id="2020720at2759"/>
<dbReference type="SUPFAM" id="SSF50182">
    <property type="entry name" value="Sm-like ribonucleoproteins"/>
    <property type="match status" value="1"/>
</dbReference>
<evidence type="ECO:0000259" key="3">
    <source>
        <dbReference type="PROSITE" id="PS52002"/>
    </source>
</evidence>
<organism evidence="4 5">
    <name type="scientific">Hamiltosporidium tvaerminnensis</name>
    <dbReference type="NCBI Taxonomy" id="1176355"/>
    <lineage>
        <taxon>Eukaryota</taxon>
        <taxon>Fungi</taxon>
        <taxon>Fungi incertae sedis</taxon>
        <taxon>Microsporidia</taxon>
        <taxon>Dubosqiidae</taxon>
        <taxon>Hamiltosporidium</taxon>
    </lineage>
</organism>
<dbReference type="Gene3D" id="2.30.30.100">
    <property type="match status" value="1"/>
</dbReference>
<name>A0A4Q9LVW0_9MICR</name>
<gene>
    <name evidence="4" type="ORF">CWI38_0605p0010</name>
</gene>
<reference evidence="4 5" key="1">
    <citation type="submission" date="2017-12" db="EMBL/GenBank/DDBJ databases">
        <authorList>
            <person name="Pombert J.-F."/>
            <person name="Haag K.L."/>
            <person name="Ebert D."/>
        </authorList>
    </citation>
    <scope>NUCLEOTIDE SEQUENCE [LARGE SCALE GENOMIC DNA]</scope>
    <source>
        <strain evidence="4">IL-G-3</strain>
    </source>
</reference>
<evidence type="ECO:0000256" key="1">
    <source>
        <dbReference type="ARBA" id="ARBA00006850"/>
    </source>
</evidence>
<dbReference type="InterPro" id="IPR047575">
    <property type="entry name" value="Sm"/>
</dbReference>